<gene>
    <name evidence="2" type="ORF">HLY00_3065</name>
</gene>
<dbReference type="RefSeq" id="WP_178362154.1">
    <property type="nucleotide sequence ID" value="NZ_JABFYL010000050.1"/>
</dbReference>
<reference evidence="2 3" key="1">
    <citation type="submission" date="2020-05" db="EMBL/GenBank/DDBJ databases">
        <title>Draft genome sequence of Mycobacterium hippocampi DL, isolated from European seabass, Dicentrarchus labrax, reared in fish farms.</title>
        <authorList>
            <person name="Stathopoulou P."/>
            <person name="Asimakis E."/>
            <person name="Tzokas K."/>
            <person name="Batargias C."/>
            <person name="Tsiamis G."/>
        </authorList>
    </citation>
    <scope>NUCLEOTIDE SEQUENCE [LARGE SCALE GENOMIC DNA]</scope>
    <source>
        <strain evidence="2 3">DL</strain>
    </source>
</reference>
<accession>A0A850PTW6</accession>
<proteinExistence type="predicted"/>
<protein>
    <submittedName>
        <fullName evidence="2">Putative secreted protein</fullName>
    </submittedName>
</protein>
<keyword evidence="3" id="KW-1185">Reference proteome</keyword>
<organism evidence="2 3">
    <name type="scientific">Mycolicibacterium hippocampi</name>
    <dbReference type="NCBI Taxonomy" id="659824"/>
    <lineage>
        <taxon>Bacteria</taxon>
        <taxon>Bacillati</taxon>
        <taxon>Actinomycetota</taxon>
        <taxon>Actinomycetes</taxon>
        <taxon>Mycobacteriales</taxon>
        <taxon>Mycobacteriaceae</taxon>
        <taxon>Mycolicibacterium</taxon>
    </lineage>
</organism>
<evidence type="ECO:0000256" key="1">
    <source>
        <dbReference type="SAM" id="Phobius"/>
    </source>
</evidence>
<dbReference type="Pfam" id="PF12028">
    <property type="entry name" value="DUF3515"/>
    <property type="match status" value="1"/>
</dbReference>
<keyword evidence="1" id="KW-1133">Transmembrane helix</keyword>
<dbReference type="InterPro" id="IPR021903">
    <property type="entry name" value="DUF3515"/>
</dbReference>
<comment type="caution">
    <text evidence="2">The sequence shown here is derived from an EMBL/GenBank/DDBJ whole genome shotgun (WGS) entry which is preliminary data.</text>
</comment>
<evidence type="ECO:0000313" key="3">
    <source>
        <dbReference type="Proteomes" id="UP000570517"/>
    </source>
</evidence>
<dbReference type="Proteomes" id="UP000570517">
    <property type="component" value="Unassembled WGS sequence"/>
</dbReference>
<dbReference type="AlphaFoldDB" id="A0A850PTW6"/>
<sequence>MKSQTGDGPPRPLLIAALVLAVGAVVAVLVVAAVLQRTPTQAPVVIAGAPAPRADSPECRSLIDALPEQLGDYSRAPVREPAPAGTAAWQAGDGSEALILRCGLDRPVDFVVGAPLQVVDAVQWFRVADQADEGRSTWFAVDRPVYVALTLPSGSGPTPIQVISTAIAEALPATPVDPGPVR</sequence>
<keyword evidence="1" id="KW-0472">Membrane</keyword>
<keyword evidence="1" id="KW-0812">Transmembrane</keyword>
<feature type="transmembrane region" description="Helical" evidence="1">
    <location>
        <begin position="12"/>
        <end position="35"/>
    </location>
</feature>
<evidence type="ECO:0000313" key="2">
    <source>
        <dbReference type="EMBL" id="NVN53968.1"/>
    </source>
</evidence>
<name>A0A850PTW6_9MYCO</name>
<dbReference type="EMBL" id="JABFYL010000050">
    <property type="protein sequence ID" value="NVN53968.1"/>
    <property type="molecule type" value="Genomic_DNA"/>
</dbReference>